<evidence type="ECO:0000256" key="2">
    <source>
        <dbReference type="SAM" id="SignalP"/>
    </source>
</evidence>
<name>A0A367ZKA2_9BACT</name>
<reference evidence="3 4" key="1">
    <citation type="submission" date="2018-05" db="EMBL/GenBank/DDBJ databases">
        <title>A metagenomic window into the 2 km-deep terrestrial subsurface aquifer revealed taxonomically and functionally diverse microbial community comprising novel uncultured bacterial lineages.</title>
        <authorList>
            <person name="Kadnikov V.V."/>
            <person name="Mardanov A.V."/>
            <person name="Beletsky A.V."/>
            <person name="Banks D."/>
            <person name="Pimenov N.V."/>
            <person name="Frank Y.A."/>
            <person name="Karnachuk O.V."/>
            <person name="Ravin N.V."/>
        </authorList>
    </citation>
    <scope>NUCLEOTIDE SEQUENCE [LARGE SCALE GENOMIC DNA]</scope>
    <source>
        <strain evidence="3">BY5</strain>
    </source>
</reference>
<dbReference type="EMBL" id="QOQW01000025">
    <property type="protein sequence ID" value="RCK78287.1"/>
    <property type="molecule type" value="Genomic_DNA"/>
</dbReference>
<organism evidence="3 4">
    <name type="scientific">Candidatus Ozemobacter sibiricus</name>
    <dbReference type="NCBI Taxonomy" id="2268124"/>
    <lineage>
        <taxon>Bacteria</taxon>
        <taxon>Candidatus Ozemobacteria</taxon>
        <taxon>Candidatus Ozemobacterales</taxon>
        <taxon>Candidatus Ozemobacteraceae</taxon>
        <taxon>Candidatus Ozemobacter</taxon>
    </lineage>
</organism>
<protein>
    <submittedName>
        <fullName evidence="3">Uncharacterized protein</fullName>
    </submittedName>
</protein>
<comment type="caution">
    <text evidence="3">The sequence shown here is derived from an EMBL/GenBank/DDBJ whole genome shotgun (WGS) entry which is preliminary data.</text>
</comment>
<evidence type="ECO:0000313" key="4">
    <source>
        <dbReference type="Proteomes" id="UP000252355"/>
    </source>
</evidence>
<dbReference type="AlphaFoldDB" id="A0A367ZKA2"/>
<dbReference type="Proteomes" id="UP000252355">
    <property type="component" value="Unassembled WGS sequence"/>
</dbReference>
<sequence length="174" mass="17676">MRNIHRTKAVAVILAGMLTLGALAGSAQMITNNTPSNTGNVQQQGGGMTGWWGGLFWPFPFLPPLPLPFPFFGWGGWGGGAQTQGGAPITNNQNVIVGDNKNTGSYEEMMNMMKQILEQLKAQNKAAGSTTGAGSATGTSAATGAETGTTGTAILADPAGTSTGTANSDSALNE</sequence>
<evidence type="ECO:0000313" key="3">
    <source>
        <dbReference type="EMBL" id="RCK78287.1"/>
    </source>
</evidence>
<evidence type="ECO:0000256" key="1">
    <source>
        <dbReference type="SAM" id="MobiDB-lite"/>
    </source>
</evidence>
<proteinExistence type="predicted"/>
<feature type="chain" id="PRO_5017050429" evidence="2">
    <location>
        <begin position="25"/>
        <end position="174"/>
    </location>
</feature>
<feature type="compositionally biased region" description="Polar residues" evidence="1">
    <location>
        <begin position="160"/>
        <end position="174"/>
    </location>
</feature>
<feature type="signal peptide" evidence="2">
    <location>
        <begin position="1"/>
        <end position="24"/>
    </location>
</feature>
<keyword evidence="2" id="KW-0732">Signal</keyword>
<feature type="region of interest" description="Disordered" evidence="1">
    <location>
        <begin position="128"/>
        <end position="174"/>
    </location>
</feature>
<feature type="compositionally biased region" description="Low complexity" evidence="1">
    <location>
        <begin position="128"/>
        <end position="153"/>
    </location>
</feature>
<gene>
    <name evidence="3" type="ORF">OZSIB_1664</name>
</gene>
<accession>A0A367ZKA2</accession>